<dbReference type="InterPro" id="IPR019734">
    <property type="entry name" value="TPR_rpt"/>
</dbReference>
<dbReference type="Pfam" id="PF12969">
    <property type="entry name" value="DUF3857"/>
    <property type="match status" value="1"/>
</dbReference>
<evidence type="ECO:0000256" key="2">
    <source>
        <dbReference type="ARBA" id="ARBA00022803"/>
    </source>
</evidence>
<gene>
    <name evidence="4" type="ORF">S01H4_02569</name>
</gene>
<dbReference type="Pfam" id="PF13432">
    <property type="entry name" value="TPR_16"/>
    <property type="match status" value="1"/>
</dbReference>
<keyword evidence="1" id="KW-0677">Repeat</keyword>
<reference evidence="4" key="1">
    <citation type="journal article" date="2014" name="Front. Microbiol.">
        <title>High frequency of phylogenetically diverse reductive dehalogenase-homologous genes in deep subseafloor sedimentary metagenomes.</title>
        <authorList>
            <person name="Kawai M."/>
            <person name="Futagami T."/>
            <person name="Toyoda A."/>
            <person name="Takaki Y."/>
            <person name="Nishi S."/>
            <person name="Hori S."/>
            <person name="Arai W."/>
            <person name="Tsubouchi T."/>
            <person name="Morono Y."/>
            <person name="Uchiyama I."/>
            <person name="Ito T."/>
            <person name="Fujiyama A."/>
            <person name="Inagaki F."/>
            <person name="Takami H."/>
        </authorList>
    </citation>
    <scope>NUCLEOTIDE SEQUENCE</scope>
    <source>
        <strain evidence="4">Expedition CK06-06</strain>
    </source>
</reference>
<dbReference type="AlphaFoldDB" id="X0ZUX0"/>
<dbReference type="PANTHER" id="PTHR45586">
    <property type="entry name" value="TPR REPEAT-CONTAINING PROTEIN PA4667"/>
    <property type="match status" value="1"/>
</dbReference>
<comment type="caution">
    <text evidence="4">The sequence shown here is derived from an EMBL/GenBank/DDBJ whole genome shotgun (WGS) entry which is preliminary data.</text>
</comment>
<evidence type="ECO:0000256" key="1">
    <source>
        <dbReference type="ARBA" id="ARBA00022737"/>
    </source>
</evidence>
<feature type="domain" description="DUF3857" evidence="3">
    <location>
        <begin position="661"/>
        <end position="751"/>
    </location>
</feature>
<feature type="non-terminal residue" evidence="4">
    <location>
        <position position="751"/>
    </location>
</feature>
<dbReference type="EMBL" id="BART01000569">
    <property type="protein sequence ID" value="GAG73570.1"/>
    <property type="molecule type" value="Genomic_DNA"/>
</dbReference>
<dbReference type="SMART" id="SM00028">
    <property type="entry name" value="TPR"/>
    <property type="match status" value="7"/>
</dbReference>
<organism evidence="4">
    <name type="scientific">marine sediment metagenome</name>
    <dbReference type="NCBI Taxonomy" id="412755"/>
    <lineage>
        <taxon>unclassified sequences</taxon>
        <taxon>metagenomes</taxon>
        <taxon>ecological metagenomes</taxon>
    </lineage>
</organism>
<evidence type="ECO:0000259" key="3">
    <source>
        <dbReference type="Pfam" id="PF12969"/>
    </source>
</evidence>
<dbReference type="PANTHER" id="PTHR45586:SF1">
    <property type="entry name" value="LIPOPOLYSACCHARIDE ASSEMBLY PROTEIN B"/>
    <property type="match status" value="1"/>
</dbReference>
<keyword evidence="2" id="KW-0802">TPR repeat</keyword>
<evidence type="ECO:0000313" key="4">
    <source>
        <dbReference type="EMBL" id="GAG73570.1"/>
    </source>
</evidence>
<dbReference type="InterPro" id="IPR051012">
    <property type="entry name" value="CellSynth/LPSAsmb/PSIAsmb"/>
</dbReference>
<accession>X0ZUX0</accession>
<dbReference type="Gene3D" id="1.25.40.10">
    <property type="entry name" value="Tetratricopeptide repeat domain"/>
    <property type="match status" value="2"/>
</dbReference>
<dbReference type="InterPro" id="IPR011990">
    <property type="entry name" value="TPR-like_helical_dom_sf"/>
</dbReference>
<dbReference type="Gene3D" id="2.60.40.3140">
    <property type="match status" value="1"/>
</dbReference>
<proteinExistence type="predicted"/>
<protein>
    <recommendedName>
        <fullName evidence="3">DUF3857 domain-containing protein</fullName>
    </recommendedName>
</protein>
<name>X0ZUX0_9ZZZZ</name>
<sequence length="751" mass="87136">MSQPIKKKFISVFIILLIILVAIFNLSACANDSEIIGFDYWSKGFYQEAFNQWSDLISKNPDSPEAEVYWIMLEEVLDKVGRYDEFITLSQEILDKDSKNKILKAYAQGQIVQSYIRKNNILQASQEVEKLGMVTDWLIIGPFDNTGKSGFKKVYPPEEEIDLQKTYSGKDSLQIEWFKPKKIALSGFINLDAFLYPNNWSVGYALTYVYSPWEKVAIFKVGADDAVKVWFNDEVVIEQDIYRRAVIDQEAVPVWLSKGWNKILVKVCEKEESWGFYFRITDIDGELIEGLKYNTEYKEIVKAAKVKLTEGELKGKEYLNDALTYYKEEVINNPQDLKSHLFLGLVFQKKGFLDKAVEEFEKAVSIDSKNALAHYLLGNGYRQKEKFDEGQEEIKEALKNNPDFIQAIMQVGTNYYEKGLYEEAIEEFEKILEVNPDSLEANLYLSWVYERKGWNLEARRKLEELGEAKPYYTLVQYSLGVSYERKGWYEKAIQQYKKVLDIEYDDSLSRARLSSLYFQLGKFEEGIALYSEVLPWKSDNPAIYKNIADGYIRMGEEDRAIEILEEAKDIFPYNSSIYSQLGYLYHEQGEEENAIESWKQALEISPEFLRLRDYIDFISEKEEIAEVDARELIAKSPLAEEYPDASAAMLLDETRRIIHLDGTSSTTYHKIIKLFNRRGIEKFGEVFITYNAWGERITIKKARTFKLDGTIIDATSIKDIFPLEGYRLYSNISQKVISMPALEEGVTIEYQ</sequence>
<dbReference type="PROSITE" id="PS50293">
    <property type="entry name" value="TPR_REGION"/>
    <property type="match status" value="2"/>
</dbReference>
<dbReference type="Pfam" id="PF13414">
    <property type="entry name" value="TPR_11"/>
    <property type="match status" value="1"/>
</dbReference>
<dbReference type="SUPFAM" id="SSF48452">
    <property type="entry name" value="TPR-like"/>
    <property type="match status" value="2"/>
</dbReference>
<dbReference type="Pfam" id="PF13181">
    <property type="entry name" value="TPR_8"/>
    <property type="match status" value="2"/>
</dbReference>
<dbReference type="InterPro" id="IPR024618">
    <property type="entry name" value="DUF3857"/>
</dbReference>
<dbReference type="PROSITE" id="PS50005">
    <property type="entry name" value="TPR"/>
    <property type="match status" value="6"/>
</dbReference>